<proteinExistence type="predicted"/>
<reference evidence="2 3" key="1">
    <citation type="submission" date="2021-03" db="EMBL/GenBank/DDBJ databases">
        <title>Muricauda sp. CAU 1631 isolated from Incheon.</title>
        <authorList>
            <person name="Kim W."/>
        </authorList>
    </citation>
    <scope>NUCLEOTIDE SEQUENCE [LARGE SCALE GENOMIC DNA]</scope>
    <source>
        <strain evidence="2 3">CAU 1631</strain>
    </source>
</reference>
<evidence type="ECO:0000313" key="2">
    <source>
        <dbReference type="EMBL" id="MBO0330338.1"/>
    </source>
</evidence>
<organism evidence="2 3">
    <name type="scientific">[Muricauda] lutisoli</name>
    <dbReference type="NCBI Taxonomy" id="2816035"/>
    <lineage>
        <taxon>Bacteria</taxon>
        <taxon>Pseudomonadati</taxon>
        <taxon>Bacteroidota</taxon>
        <taxon>Flavobacteriia</taxon>
        <taxon>Flavobacteriales</taxon>
        <taxon>Flavobacteriaceae</taxon>
        <taxon>Allomuricauda</taxon>
    </lineage>
</organism>
<name>A0ABS3EW18_9FLAO</name>
<dbReference type="RefSeq" id="WP_207070740.1">
    <property type="nucleotide sequence ID" value="NZ_JAFLND010000001.1"/>
</dbReference>
<keyword evidence="1" id="KW-0812">Transmembrane</keyword>
<evidence type="ECO:0000256" key="1">
    <source>
        <dbReference type="SAM" id="Phobius"/>
    </source>
</evidence>
<feature type="transmembrane region" description="Helical" evidence="1">
    <location>
        <begin position="6"/>
        <end position="26"/>
    </location>
</feature>
<keyword evidence="1" id="KW-1133">Transmembrane helix</keyword>
<dbReference type="Proteomes" id="UP000664163">
    <property type="component" value="Unassembled WGS sequence"/>
</dbReference>
<gene>
    <name evidence="2" type="ORF">J0X13_07235</name>
</gene>
<comment type="caution">
    <text evidence="2">The sequence shown here is derived from an EMBL/GenBank/DDBJ whole genome shotgun (WGS) entry which is preliminary data.</text>
</comment>
<keyword evidence="1" id="KW-0472">Membrane</keyword>
<protein>
    <recommendedName>
        <fullName evidence="4">FeoB-associated Cys-rich membrane protein</fullName>
    </recommendedName>
</protein>
<sequence length="69" mass="7768">MIKSLIIGIGLTVTIVLAWALVQTLWKKTFREEYSEDDVLAGRRSCSNCGCTGFCERKEVTKKDTKNVL</sequence>
<keyword evidence="3" id="KW-1185">Reference proteome</keyword>
<evidence type="ECO:0008006" key="4">
    <source>
        <dbReference type="Google" id="ProtNLM"/>
    </source>
</evidence>
<evidence type="ECO:0000313" key="3">
    <source>
        <dbReference type="Proteomes" id="UP000664163"/>
    </source>
</evidence>
<accession>A0ABS3EW18</accession>
<dbReference type="EMBL" id="JAFLND010000001">
    <property type="protein sequence ID" value="MBO0330338.1"/>
    <property type="molecule type" value="Genomic_DNA"/>
</dbReference>